<keyword evidence="1 2" id="KW-0732">Signal</keyword>
<dbReference type="Proteomes" id="UP000745859">
    <property type="component" value="Unassembled WGS sequence"/>
</dbReference>
<accession>A0ABX0U421</accession>
<reference evidence="4 5" key="1">
    <citation type="submission" date="2020-03" db="EMBL/GenBank/DDBJ databases">
        <title>Genomic Encyclopedia of Type Strains, Phase IV (KMG-IV): sequencing the most valuable type-strain genomes for metagenomic binning, comparative biology and taxonomic classification.</title>
        <authorList>
            <person name="Goeker M."/>
        </authorList>
    </citation>
    <scope>NUCLEOTIDE SEQUENCE [LARGE SCALE GENOMIC DNA]</scope>
    <source>
        <strain evidence="4 5">DSM 101599</strain>
    </source>
</reference>
<feature type="signal peptide" evidence="2">
    <location>
        <begin position="1"/>
        <end position="18"/>
    </location>
</feature>
<evidence type="ECO:0000256" key="2">
    <source>
        <dbReference type="SAM" id="SignalP"/>
    </source>
</evidence>
<gene>
    <name evidence="4" type="ORF">FHR24_000057</name>
</gene>
<name>A0ABX0U421_9FLAO</name>
<comment type="caution">
    <text evidence="4">The sequence shown here is derived from an EMBL/GenBank/DDBJ whole genome shotgun (WGS) entry which is preliminary data.</text>
</comment>
<evidence type="ECO:0000313" key="5">
    <source>
        <dbReference type="Proteomes" id="UP000745859"/>
    </source>
</evidence>
<dbReference type="InterPro" id="IPR026444">
    <property type="entry name" value="Secre_tail"/>
</dbReference>
<proteinExistence type="predicted"/>
<dbReference type="NCBIfam" id="TIGR04183">
    <property type="entry name" value="Por_Secre_tail"/>
    <property type="match status" value="1"/>
</dbReference>
<sequence length="356" mass="38931">MKIKLLFIFLITTFCVDAQVNDFITGINSPKRLIIDNNVIYVKGGLPGKIYQINLSDISPSASVLFNSLPTSGGPFEIGGLVKVGDVFYISYINDDVGDSTLASFNINTPTVLNNIVTGLGFVNALGFYNNELYFTENSLAGGGATLNKIDVTVNNPTVVNVVGGFLKPQDLEFKNSILYIGDREAEKIYSVDVSLSSPSVNTFVSGVSTEGIYVFNEFLYYTDIGVVKKVQLKNSSDVTTVAEDTDHNKELRDIVISGTTLYMPQESVGKIVTKGDLTLSVKGLDNEISGISMRNDKLTIQGLKKGNNNITIYNLEGKMMMNKELSLNNNSFNVSHLSSGVYVLKINDHVYRFVK</sequence>
<feature type="chain" id="PRO_5046678515" description="Secretion system C-terminal sorting domain-containing protein" evidence="2">
    <location>
        <begin position="19"/>
        <end position="356"/>
    </location>
</feature>
<evidence type="ECO:0000313" key="4">
    <source>
        <dbReference type="EMBL" id="NIJ43618.1"/>
    </source>
</evidence>
<dbReference type="RefSeq" id="WP_167182171.1">
    <property type="nucleotide sequence ID" value="NZ_JAASQL010000001.1"/>
</dbReference>
<organism evidence="4 5">
    <name type="scientific">Wenyingzhuangia heitensis</name>
    <dbReference type="NCBI Taxonomy" id="1487859"/>
    <lineage>
        <taxon>Bacteria</taxon>
        <taxon>Pseudomonadati</taxon>
        <taxon>Bacteroidota</taxon>
        <taxon>Flavobacteriia</taxon>
        <taxon>Flavobacteriales</taxon>
        <taxon>Flavobacteriaceae</taxon>
        <taxon>Wenyingzhuangia</taxon>
    </lineage>
</organism>
<feature type="domain" description="Secretion system C-terminal sorting" evidence="3">
    <location>
        <begin position="296"/>
        <end position="351"/>
    </location>
</feature>
<dbReference type="EMBL" id="JAASQL010000001">
    <property type="protein sequence ID" value="NIJ43618.1"/>
    <property type="molecule type" value="Genomic_DNA"/>
</dbReference>
<keyword evidence="5" id="KW-1185">Reference proteome</keyword>
<evidence type="ECO:0000256" key="1">
    <source>
        <dbReference type="ARBA" id="ARBA00022729"/>
    </source>
</evidence>
<protein>
    <recommendedName>
        <fullName evidence="3">Secretion system C-terminal sorting domain-containing protein</fullName>
    </recommendedName>
</protein>
<evidence type="ECO:0000259" key="3">
    <source>
        <dbReference type="Pfam" id="PF18962"/>
    </source>
</evidence>
<dbReference type="Pfam" id="PF18962">
    <property type="entry name" value="Por_Secre_tail"/>
    <property type="match status" value="1"/>
</dbReference>
<dbReference type="SUPFAM" id="SSF63825">
    <property type="entry name" value="YWTD domain"/>
    <property type="match status" value="1"/>
</dbReference>